<proteinExistence type="predicted"/>
<reference evidence="2 3" key="1">
    <citation type="journal article" date="2012" name="Proc. Natl. Acad. Sci. U.S.A.">
        <title>Comparative genomics of Ceriporiopsis subvermispora and Phanerochaete chrysosporium provide insight into selective ligninolysis.</title>
        <authorList>
            <person name="Fernandez-Fueyo E."/>
            <person name="Ruiz-Duenas F.J."/>
            <person name="Ferreira P."/>
            <person name="Floudas D."/>
            <person name="Hibbett D.S."/>
            <person name="Canessa P."/>
            <person name="Larrondo L.F."/>
            <person name="James T.Y."/>
            <person name="Seelenfreund D."/>
            <person name="Lobos S."/>
            <person name="Polanco R."/>
            <person name="Tello M."/>
            <person name="Honda Y."/>
            <person name="Watanabe T."/>
            <person name="Watanabe T."/>
            <person name="Ryu J.S."/>
            <person name="Kubicek C.P."/>
            <person name="Schmoll M."/>
            <person name="Gaskell J."/>
            <person name="Hammel K.E."/>
            <person name="St John F.J."/>
            <person name="Vanden Wymelenberg A."/>
            <person name="Sabat G."/>
            <person name="Splinter BonDurant S."/>
            <person name="Syed K."/>
            <person name="Yadav J.S."/>
            <person name="Doddapaneni H."/>
            <person name="Subramanian V."/>
            <person name="Lavin J.L."/>
            <person name="Oguiza J.A."/>
            <person name="Perez G."/>
            <person name="Pisabarro A.G."/>
            <person name="Ramirez L."/>
            <person name="Santoyo F."/>
            <person name="Master E."/>
            <person name="Coutinho P.M."/>
            <person name="Henrissat B."/>
            <person name="Lombard V."/>
            <person name="Magnuson J.K."/>
            <person name="Kuees U."/>
            <person name="Hori C."/>
            <person name="Igarashi K."/>
            <person name="Samejima M."/>
            <person name="Held B.W."/>
            <person name="Barry K.W."/>
            <person name="LaButti K.M."/>
            <person name="Lapidus A."/>
            <person name="Lindquist E.A."/>
            <person name="Lucas S.M."/>
            <person name="Riley R."/>
            <person name="Salamov A.A."/>
            <person name="Hoffmeister D."/>
            <person name="Schwenk D."/>
            <person name="Hadar Y."/>
            <person name="Yarden O."/>
            <person name="de Vries R.P."/>
            <person name="Wiebenga A."/>
            <person name="Stenlid J."/>
            <person name="Eastwood D."/>
            <person name="Grigoriev I.V."/>
            <person name="Berka R.M."/>
            <person name="Blanchette R.A."/>
            <person name="Kersten P."/>
            <person name="Martinez A.T."/>
            <person name="Vicuna R."/>
            <person name="Cullen D."/>
        </authorList>
    </citation>
    <scope>NUCLEOTIDE SEQUENCE [LARGE SCALE GENOMIC DNA]</scope>
    <source>
        <strain evidence="2 3">B</strain>
    </source>
</reference>
<feature type="region of interest" description="Disordered" evidence="1">
    <location>
        <begin position="177"/>
        <end position="292"/>
    </location>
</feature>
<organism evidence="2 3">
    <name type="scientific">Ceriporiopsis subvermispora (strain B)</name>
    <name type="common">White-rot fungus</name>
    <name type="synonym">Gelatoporia subvermispora</name>
    <dbReference type="NCBI Taxonomy" id="914234"/>
    <lineage>
        <taxon>Eukaryota</taxon>
        <taxon>Fungi</taxon>
        <taxon>Dikarya</taxon>
        <taxon>Basidiomycota</taxon>
        <taxon>Agaricomycotina</taxon>
        <taxon>Agaricomycetes</taxon>
        <taxon>Polyporales</taxon>
        <taxon>Gelatoporiaceae</taxon>
        <taxon>Gelatoporia</taxon>
    </lineage>
</organism>
<dbReference type="AlphaFoldDB" id="M2PEB7"/>
<dbReference type="EMBL" id="KB445803">
    <property type="protein sequence ID" value="EMD34214.1"/>
    <property type="molecule type" value="Genomic_DNA"/>
</dbReference>
<sequence length="449" mass="47672">MFLPPYPRTHTTARPLAATTNTHVTVHSSVKDRPATRPDKLDKLKHDRHDKRARSPARSRHAFPSKAISAAAEKAKPTVCVTSTNASRAGDSVGEGVCTVRTRIGSSRRVKLAPPSPTASAVPFPSAPIPFPTSRERTDDAMDWQPECAPAPSPLAMPTTWPHRPPVPLAPTLTTALTYTDSDPDRHIPQKRARASLSFPPLSEDRSTLRGSPVPQAKPTPRPDIPAARRPRLSSASPSISPCSPAQDLHELVPRSHGAAGRCGSISAGSPTPIPASTPPVKRARKGRKATSDLQFNARMHRSIVCHALSSPAHSGEGEGDVLADQDALLVERLWGGLLGQGCTPVPLPSSPSDVAVASTGTPPTSSPHQEDAGPGETLHTDCVPPSSSQLAHPLDVLTMPQLVAALIMRHRGTGRARGGRSRAVDEDKRKRSSLAMLLCSADEDLREA</sequence>
<dbReference type="HOGENOM" id="CLU_609712_0_0_1"/>
<feature type="compositionally biased region" description="Basic residues" evidence="1">
    <location>
        <begin position="48"/>
        <end position="63"/>
    </location>
</feature>
<keyword evidence="3" id="KW-1185">Reference proteome</keyword>
<feature type="compositionally biased region" description="Low complexity" evidence="1">
    <location>
        <begin position="225"/>
        <end position="246"/>
    </location>
</feature>
<dbReference type="Proteomes" id="UP000016930">
    <property type="component" value="Unassembled WGS sequence"/>
</dbReference>
<accession>M2PEB7</accession>
<feature type="region of interest" description="Disordered" evidence="1">
    <location>
        <begin position="1"/>
        <end position="72"/>
    </location>
</feature>
<feature type="compositionally biased region" description="Basic and acidic residues" evidence="1">
    <location>
        <begin position="29"/>
        <end position="47"/>
    </location>
</feature>
<feature type="compositionally biased region" description="Low complexity" evidence="1">
    <location>
        <begin position="19"/>
        <end position="28"/>
    </location>
</feature>
<evidence type="ECO:0000313" key="2">
    <source>
        <dbReference type="EMBL" id="EMD34214.1"/>
    </source>
</evidence>
<gene>
    <name evidence="2" type="ORF">CERSUDRAFT_125423</name>
</gene>
<protein>
    <submittedName>
        <fullName evidence="2">Uncharacterized protein</fullName>
    </submittedName>
</protein>
<dbReference type="OrthoDB" id="2804748at2759"/>
<name>M2PEB7_CERS8</name>
<feature type="region of interest" description="Disordered" evidence="1">
    <location>
        <begin position="108"/>
        <end position="130"/>
    </location>
</feature>
<feature type="region of interest" description="Disordered" evidence="1">
    <location>
        <begin position="345"/>
        <end position="391"/>
    </location>
</feature>
<evidence type="ECO:0000256" key="1">
    <source>
        <dbReference type="SAM" id="MobiDB-lite"/>
    </source>
</evidence>
<feature type="compositionally biased region" description="Polar residues" evidence="1">
    <location>
        <begin position="359"/>
        <end position="368"/>
    </location>
</feature>
<evidence type="ECO:0000313" key="3">
    <source>
        <dbReference type="Proteomes" id="UP000016930"/>
    </source>
</evidence>